<evidence type="ECO:0000313" key="1">
    <source>
        <dbReference type="EMBL" id="CAG8813249.1"/>
    </source>
</evidence>
<name>A0A9N9K956_9GLOM</name>
<accession>A0A9N9K956</accession>
<protein>
    <submittedName>
        <fullName evidence="1">23016_t:CDS:1</fullName>
    </submittedName>
</protein>
<feature type="non-terminal residue" evidence="1">
    <location>
        <position position="63"/>
    </location>
</feature>
<comment type="caution">
    <text evidence="1">The sequence shown here is derived from an EMBL/GenBank/DDBJ whole genome shotgun (WGS) entry which is preliminary data.</text>
</comment>
<proteinExistence type="predicted"/>
<evidence type="ECO:0000313" key="2">
    <source>
        <dbReference type="Proteomes" id="UP000789405"/>
    </source>
</evidence>
<organism evidence="1 2">
    <name type="scientific">Dentiscutata erythropus</name>
    <dbReference type="NCBI Taxonomy" id="1348616"/>
    <lineage>
        <taxon>Eukaryota</taxon>
        <taxon>Fungi</taxon>
        <taxon>Fungi incertae sedis</taxon>
        <taxon>Mucoromycota</taxon>
        <taxon>Glomeromycotina</taxon>
        <taxon>Glomeromycetes</taxon>
        <taxon>Diversisporales</taxon>
        <taxon>Gigasporaceae</taxon>
        <taxon>Dentiscutata</taxon>
    </lineage>
</organism>
<reference evidence="1" key="1">
    <citation type="submission" date="2021-06" db="EMBL/GenBank/DDBJ databases">
        <authorList>
            <person name="Kallberg Y."/>
            <person name="Tangrot J."/>
            <person name="Rosling A."/>
        </authorList>
    </citation>
    <scope>NUCLEOTIDE SEQUENCE</scope>
    <source>
        <strain evidence="1">MA453B</strain>
    </source>
</reference>
<sequence>IISQLNTPKTSYDKYANKKLSILKTEWVILSRSLHLRIWQHAISVILVNINVEILKILQYKLS</sequence>
<keyword evidence="2" id="KW-1185">Reference proteome</keyword>
<dbReference type="EMBL" id="CAJVPY010049877">
    <property type="protein sequence ID" value="CAG8813249.1"/>
    <property type="molecule type" value="Genomic_DNA"/>
</dbReference>
<dbReference type="Proteomes" id="UP000789405">
    <property type="component" value="Unassembled WGS sequence"/>
</dbReference>
<gene>
    <name evidence="1" type="ORF">DERYTH_LOCUS25767</name>
</gene>
<dbReference type="AlphaFoldDB" id="A0A9N9K956"/>
<feature type="non-terminal residue" evidence="1">
    <location>
        <position position="1"/>
    </location>
</feature>